<dbReference type="PROSITE" id="PS50932">
    <property type="entry name" value="HTH_LACI_2"/>
    <property type="match status" value="1"/>
</dbReference>
<reference evidence="5" key="2">
    <citation type="submission" date="2023-01" db="EMBL/GenBank/DDBJ databases">
        <title>Draft genome sequence of Sneathiella chinensis strain NBRC 103408.</title>
        <authorList>
            <person name="Sun Q."/>
            <person name="Mori K."/>
        </authorList>
    </citation>
    <scope>NUCLEOTIDE SEQUENCE</scope>
    <source>
        <strain evidence="5">NBRC 103408</strain>
    </source>
</reference>
<feature type="domain" description="HTH lacI-type" evidence="4">
    <location>
        <begin position="8"/>
        <end position="62"/>
    </location>
</feature>
<evidence type="ECO:0000313" key="6">
    <source>
        <dbReference type="Proteomes" id="UP001161409"/>
    </source>
</evidence>
<dbReference type="Gene3D" id="1.10.260.40">
    <property type="entry name" value="lambda repressor-like DNA-binding domains"/>
    <property type="match status" value="1"/>
</dbReference>
<evidence type="ECO:0000256" key="1">
    <source>
        <dbReference type="ARBA" id="ARBA00023015"/>
    </source>
</evidence>
<name>A0ABQ5U444_9PROT</name>
<dbReference type="PANTHER" id="PTHR30146:SF109">
    <property type="entry name" value="HTH-TYPE TRANSCRIPTIONAL REGULATOR GALS"/>
    <property type="match status" value="1"/>
</dbReference>
<dbReference type="Gene3D" id="3.40.50.2300">
    <property type="match status" value="2"/>
</dbReference>
<evidence type="ECO:0000259" key="4">
    <source>
        <dbReference type="PROSITE" id="PS50932"/>
    </source>
</evidence>
<keyword evidence="2" id="KW-0238">DNA-binding</keyword>
<keyword evidence="3" id="KW-0804">Transcription</keyword>
<keyword evidence="1" id="KW-0805">Transcription regulation</keyword>
<comment type="caution">
    <text evidence="5">The sequence shown here is derived from an EMBL/GenBank/DDBJ whole genome shotgun (WGS) entry which is preliminary data.</text>
</comment>
<accession>A0ABQ5U444</accession>
<dbReference type="Proteomes" id="UP001161409">
    <property type="component" value="Unassembled WGS sequence"/>
</dbReference>
<evidence type="ECO:0000256" key="2">
    <source>
        <dbReference type="ARBA" id="ARBA00023125"/>
    </source>
</evidence>
<sequence length="341" mass="37296">MKQPYKLATARDVADKAEVSVSTVGRALADDPRISAKTKSRVKEVATQLGYVGNLLARQMRGAKSNLIGLMLPDIRNHFYATIAEALSECCSSNGYQLALSIANDPETEARHVTELISARAAGIVIVPTANPKRETQDLLNNFPHVQLLRRIEAYNSAWFGINDEDCLCEGTKHLLSLGHRRIAYIGGSRELSTGKARWKGFRRAFTEMGIEPDHAIEIFGPPSSTRFGADAMNDLLNRPEPPTALITGTIRVTQAILEILHQRGISAPDDISIVGFGDAPEFKWWGQGLTTLCMPIEDLATTCGLWFLFHLDAEKPTHLQHSSLARATLTIRGSTAPLAG</sequence>
<dbReference type="EMBL" id="BSNF01000008">
    <property type="protein sequence ID" value="GLQ06847.1"/>
    <property type="molecule type" value="Genomic_DNA"/>
</dbReference>
<evidence type="ECO:0000313" key="5">
    <source>
        <dbReference type="EMBL" id="GLQ06847.1"/>
    </source>
</evidence>
<dbReference type="InterPro" id="IPR028082">
    <property type="entry name" value="Peripla_BP_I"/>
</dbReference>
<dbReference type="InterPro" id="IPR010982">
    <property type="entry name" value="Lambda_DNA-bd_dom_sf"/>
</dbReference>
<dbReference type="SUPFAM" id="SSF47413">
    <property type="entry name" value="lambda repressor-like DNA-binding domains"/>
    <property type="match status" value="1"/>
</dbReference>
<evidence type="ECO:0000256" key="3">
    <source>
        <dbReference type="ARBA" id="ARBA00023163"/>
    </source>
</evidence>
<keyword evidence="6" id="KW-1185">Reference proteome</keyword>
<dbReference type="SMART" id="SM00354">
    <property type="entry name" value="HTH_LACI"/>
    <property type="match status" value="1"/>
</dbReference>
<reference evidence="5" key="1">
    <citation type="journal article" date="2014" name="Int. J. Syst. Evol. Microbiol.">
        <title>Complete genome of a new Firmicutes species belonging to the dominant human colonic microbiota ('Ruminococcus bicirculans') reveals two chromosomes and a selective capacity to utilize plant glucans.</title>
        <authorList>
            <consortium name="NISC Comparative Sequencing Program"/>
            <person name="Wegmann U."/>
            <person name="Louis P."/>
            <person name="Goesmann A."/>
            <person name="Henrissat B."/>
            <person name="Duncan S.H."/>
            <person name="Flint H.J."/>
        </authorList>
    </citation>
    <scope>NUCLEOTIDE SEQUENCE</scope>
    <source>
        <strain evidence="5">NBRC 103408</strain>
    </source>
</reference>
<gene>
    <name evidence="5" type="ORF">GCM10007924_20680</name>
</gene>
<dbReference type="Pfam" id="PF13377">
    <property type="entry name" value="Peripla_BP_3"/>
    <property type="match status" value="1"/>
</dbReference>
<protein>
    <submittedName>
        <fullName evidence="5">LacI family transcriptional regulator</fullName>
    </submittedName>
</protein>
<dbReference type="InterPro" id="IPR046335">
    <property type="entry name" value="LacI/GalR-like_sensor"/>
</dbReference>
<proteinExistence type="predicted"/>
<dbReference type="Pfam" id="PF00356">
    <property type="entry name" value="LacI"/>
    <property type="match status" value="1"/>
</dbReference>
<dbReference type="RefSeq" id="WP_206374542.1">
    <property type="nucleotide sequence ID" value="NZ_BSNF01000008.1"/>
</dbReference>
<dbReference type="InterPro" id="IPR000843">
    <property type="entry name" value="HTH_LacI"/>
</dbReference>
<dbReference type="SUPFAM" id="SSF53822">
    <property type="entry name" value="Periplasmic binding protein-like I"/>
    <property type="match status" value="1"/>
</dbReference>
<organism evidence="5 6">
    <name type="scientific">Sneathiella chinensis</name>
    <dbReference type="NCBI Taxonomy" id="349750"/>
    <lineage>
        <taxon>Bacteria</taxon>
        <taxon>Pseudomonadati</taxon>
        <taxon>Pseudomonadota</taxon>
        <taxon>Alphaproteobacteria</taxon>
        <taxon>Sneathiellales</taxon>
        <taxon>Sneathiellaceae</taxon>
        <taxon>Sneathiella</taxon>
    </lineage>
</organism>
<dbReference type="PANTHER" id="PTHR30146">
    <property type="entry name" value="LACI-RELATED TRANSCRIPTIONAL REPRESSOR"/>
    <property type="match status" value="1"/>
</dbReference>
<dbReference type="CDD" id="cd01392">
    <property type="entry name" value="HTH_LacI"/>
    <property type="match status" value="1"/>
</dbReference>
<dbReference type="CDD" id="cd06267">
    <property type="entry name" value="PBP1_LacI_sugar_binding-like"/>
    <property type="match status" value="1"/>
</dbReference>